<comment type="caution">
    <text evidence="2">The sequence shown here is derived from an EMBL/GenBank/DDBJ whole genome shotgun (WGS) entry which is preliminary data.</text>
</comment>
<keyword evidence="3" id="KW-1185">Reference proteome</keyword>
<reference evidence="2 3" key="1">
    <citation type="journal article" date="2017" name="PLoS Biol.">
        <title>The sea cucumber genome provides insights into morphological evolution and visceral regeneration.</title>
        <authorList>
            <person name="Zhang X."/>
            <person name="Sun L."/>
            <person name="Yuan J."/>
            <person name="Sun Y."/>
            <person name="Gao Y."/>
            <person name="Zhang L."/>
            <person name="Li S."/>
            <person name="Dai H."/>
            <person name="Hamel J.F."/>
            <person name="Liu C."/>
            <person name="Yu Y."/>
            <person name="Liu S."/>
            <person name="Lin W."/>
            <person name="Guo K."/>
            <person name="Jin S."/>
            <person name="Xu P."/>
            <person name="Storey K.B."/>
            <person name="Huan P."/>
            <person name="Zhang T."/>
            <person name="Zhou Y."/>
            <person name="Zhang J."/>
            <person name="Lin C."/>
            <person name="Li X."/>
            <person name="Xing L."/>
            <person name="Huo D."/>
            <person name="Sun M."/>
            <person name="Wang L."/>
            <person name="Mercier A."/>
            <person name="Li F."/>
            <person name="Yang H."/>
            <person name="Xiang J."/>
        </authorList>
    </citation>
    <scope>NUCLEOTIDE SEQUENCE [LARGE SCALE GENOMIC DNA]</scope>
    <source>
        <strain evidence="2">Shaxun</strain>
        <tissue evidence="2">Muscle</tissue>
    </source>
</reference>
<gene>
    <name evidence="2" type="ORF">BSL78_29513</name>
</gene>
<dbReference type="GO" id="GO:0007018">
    <property type="term" value="P:microtubule-based movement"/>
    <property type="evidence" value="ECO:0007669"/>
    <property type="project" value="TreeGrafter"/>
</dbReference>
<dbReference type="EMBL" id="MRZV01002451">
    <property type="protein sequence ID" value="PIK33666.1"/>
    <property type="molecule type" value="Genomic_DNA"/>
</dbReference>
<dbReference type="GO" id="GO:0045505">
    <property type="term" value="F:dynein intermediate chain binding"/>
    <property type="evidence" value="ECO:0007669"/>
    <property type="project" value="TreeGrafter"/>
</dbReference>
<dbReference type="STRING" id="307972.A0A2G8JD51"/>
<name>A0A2G8JD51_STIJA</name>
<evidence type="ECO:0000256" key="1">
    <source>
        <dbReference type="ARBA" id="ARBA00005361"/>
    </source>
</evidence>
<dbReference type="InterPro" id="IPR005334">
    <property type="entry name" value="Tctex-1-like"/>
</dbReference>
<dbReference type="OrthoDB" id="10248487at2759"/>
<protein>
    <submittedName>
        <fullName evidence="2">Putative tctex1 domain-containing protein 1-B</fullName>
    </submittedName>
</protein>
<dbReference type="CDD" id="cd21458">
    <property type="entry name" value="DLC-like_TCTEX1D1"/>
    <property type="match status" value="1"/>
</dbReference>
<dbReference type="Pfam" id="PF03645">
    <property type="entry name" value="Tctex-1"/>
    <property type="match status" value="1"/>
</dbReference>
<proteinExistence type="inferred from homology"/>
<dbReference type="InterPro" id="IPR038586">
    <property type="entry name" value="Tctex-1-like_sf"/>
</dbReference>
<dbReference type="PANTHER" id="PTHR21255">
    <property type="entry name" value="T-COMPLEX-ASSOCIATED-TESTIS-EXPRESSED 1/ DYNEIN LIGHT CHAIN"/>
    <property type="match status" value="1"/>
</dbReference>
<dbReference type="GO" id="GO:0005737">
    <property type="term" value="C:cytoplasm"/>
    <property type="evidence" value="ECO:0007669"/>
    <property type="project" value="TreeGrafter"/>
</dbReference>
<dbReference type="Proteomes" id="UP000230750">
    <property type="component" value="Unassembled WGS sequence"/>
</dbReference>
<dbReference type="GO" id="GO:0005868">
    <property type="term" value="C:cytoplasmic dynein complex"/>
    <property type="evidence" value="ECO:0007669"/>
    <property type="project" value="TreeGrafter"/>
</dbReference>
<accession>A0A2G8JD51</accession>
<comment type="similarity">
    <text evidence="1">Belongs to the dynein light chain Tctex-type family.</text>
</comment>
<evidence type="ECO:0000313" key="2">
    <source>
        <dbReference type="EMBL" id="PIK33666.1"/>
    </source>
</evidence>
<dbReference type="Gene3D" id="3.30.1140.40">
    <property type="entry name" value="Tctex-1"/>
    <property type="match status" value="1"/>
</dbReference>
<dbReference type="PANTHER" id="PTHR21255:SF65">
    <property type="entry name" value="TCTEX1 DOMAIN-CONTAINING PROTEIN 2"/>
    <property type="match status" value="1"/>
</dbReference>
<evidence type="ECO:0000313" key="3">
    <source>
        <dbReference type="Proteomes" id="UP000230750"/>
    </source>
</evidence>
<sequence>MALERDVARSKAARLLKRHGSASSLMSGSEIGVRYKPPGSMMSTISYMDEPRESRIEPPVSFEPTYQLGPEKHFPVTAVKSILKDVVVRHLDNRQYEPEFCKETTKVISEDVKSRVKLMKLGRYKIICLVHIGQLKDQGLHVTSRCLWDADSDNSSSFEYRNSTLFAVATVFGIYHE</sequence>
<dbReference type="AlphaFoldDB" id="A0A2G8JD51"/>
<organism evidence="2 3">
    <name type="scientific">Stichopus japonicus</name>
    <name type="common">Sea cucumber</name>
    <dbReference type="NCBI Taxonomy" id="307972"/>
    <lineage>
        <taxon>Eukaryota</taxon>
        <taxon>Metazoa</taxon>
        <taxon>Echinodermata</taxon>
        <taxon>Eleutherozoa</taxon>
        <taxon>Echinozoa</taxon>
        <taxon>Holothuroidea</taxon>
        <taxon>Aspidochirotacea</taxon>
        <taxon>Aspidochirotida</taxon>
        <taxon>Stichopodidae</taxon>
        <taxon>Apostichopus</taxon>
    </lineage>
</organism>